<feature type="transmembrane region" description="Helical" evidence="13">
    <location>
        <begin position="43"/>
        <end position="62"/>
    </location>
</feature>
<evidence type="ECO:0000313" key="14">
    <source>
        <dbReference type="EMBL" id="AHK22213.1"/>
    </source>
</evidence>
<dbReference type="eggNOG" id="COG0558">
    <property type="taxonomic scope" value="Bacteria"/>
</dbReference>
<dbReference type="EC" id="2.7.8.5" evidence="11"/>
<gene>
    <name evidence="14" type="primary">pgsA</name>
    <name evidence="14" type="ORF">X271_00101</name>
</gene>
<dbReference type="InterPro" id="IPR043130">
    <property type="entry name" value="CDP-OH_PTrfase_TM_dom"/>
</dbReference>
<organism evidence="14 15">
    <name type="scientific">Candidatus Hepatoplasma crinochetorum Av</name>
    <dbReference type="NCBI Taxonomy" id="1427984"/>
    <lineage>
        <taxon>Bacteria</taxon>
        <taxon>Bacillati</taxon>
        <taxon>Mycoplasmatota</taxon>
        <taxon>Mollicutes</taxon>
        <taxon>Candidatus Hepatoplasmataceae</taxon>
        <taxon>Candidatus Hepatoplasma</taxon>
    </lineage>
</organism>
<dbReference type="STRING" id="1427984.X271_00101"/>
<dbReference type="Pfam" id="PF01066">
    <property type="entry name" value="CDP-OH_P_transf"/>
    <property type="match status" value="1"/>
</dbReference>
<keyword evidence="10" id="KW-1208">Phospholipid metabolism</keyword>
<keyword evidence="5 13" id="KW-0812">Transmembrane</keyword>
<feature type="transmembrane region" description="Helical" evidence="13">
    <location>
        <begin position="90"/>
        <end position="115"/>
    </location>
</feature>
<keyword evidence="7" id="KW-0443">Lipid metabolism</keyword>
<dbReference type="Gene3D" id="1.20.120.1760">
    <property type="match status" value="1"/>
</dbReference>
<dbReference type="PROSITE" id="PS00379">
    <property type="entry name" value="CDP_ALCOHOL_P_TRANSF"/>
    <property type="match status" value="1"/>
</dbReference>
<keyword evidence="6 13" id="KW-1133">Transmembrane helix</keyword>
<evidence type="ECO:0000256" key="5">
    <source>
        <dbReference type="ARBA" id="ARBA00022692"/>
    </source>
</evidence>
<evidence type="ECO:0000256" key="3">
    <source>
        <dbReference type="ARBA" id="ARBA00022516"/>
    </source>
</evidence>
<dbReference type="PANTHER" id="PTHR14269:SF62">
    <property type="entry name" value="CDP-DIACYLGLYCEROL--GLYCEROL-3-PHOSPHATE 3-PHOSPHATIDYLTRANSFERASE 1, CHLOROPLASTIC"/>
    <property type="match status" value="1"/>
</dbReference>
<dbReference type="AlphaFoldDB" id="W8GF30"/>
<evidence type="ECO:0000256" key="12">
    <source>
        <dbReference type="RuleBase" id="RU003750"/>
    </source>
</evidence>
<dbReference type="GO" id="GO:0008444">
    <property type="term" value="F:CDP-diacylglycerol-glycerol-3-phosphate 3-phosphatidyltransferase activity"/>
    <property type="evidence" value="ECO:0007669"/>
    <property type="project" value="UniProtKB-UniRule"/>
</dbReference>
<feature type="transmembrane region" description="Helical" evidence="13">
    <location>
        <begin position="12"/>
        <end position="31"/>
    </location>
</feature>
<evidence type="ECO:0000256" key="2">
    <source>
        <dbReference type="ARBA" id="ARBA00010441"/>
    </source>
</evidence>
<evidence type="ECO:0000256" key="6">
    <source>
        <dbReference type="ARBA" id="ARBA00022989"/>
    </source>
</evidence>
<keyword evidence="9" id="KW-0594">Phospholipid biosynthesis</keyword>
<feature type="transmembrane region" description="Helical" evidence="13">
    <location>
        <begin position="173"/>
        <end position="193"/>
    </location>
</feature>
<accession>W8GF30</accession>
<evidence type="ECO:0000256" key="8">
    <source>
        <dbReference type="ARBA" id="ARBA00023136"/>
    </source>
</evidence>
<evidence type="ECO:0000256" key="7">
    <source>
        <dbReference type="ARBA" id="ARBA00023098"/>
    </source>
</evidence>
<feature type="transmembrane region" description="Helical" evidence="13">
    <location>
        <begin position="144"/>
        <end position="161"/>
    </location>
</feature>
<sequence length="204" mass="23630">MNLNTPNKLIIFRFILTLIIIIILSFVPLSLTNNFSFSIGSDIYVSWLNVIALILFIIASFTDYLDGYLARKNNQITNFGKFFDPLADKVLINSVLVFFAAFEYIPIWIVVIFIIRDIMVDGLRMNLSTKGKVLSADKFGKLKTFFQMIGIIVLFIIHSQPTSNYWGYNYDSYYAFSLIPILIALYFSIYSGIKYYYNNIQELF</sequence>
<evidence type="ECO:0000256" key="13">
    <source>
        <dbReference type="SAM" id="Phobius"/>
    </source>
</evidence>
<dbReference type="InterPro" id="IPR048254">
    <property type="entry name" value="CDP_ALCOHOL_P_TRANSF_CS"/>
</dbReference>
<dbReference type="InterPro" id="IPR004570">
    <property type="entry name" value="Phosphatidylglycerol_P_synth"/>
</dbReference>
<keyword evidence="8 13" id="KW-0472">Membrane</keyword>
<dbReference type="GO" id="GO:0016020">
    <property type="term" value="C:membrane"/>
    <property type="evidence" value="ECO:0007669"/>
    <property type="project" value="UniProtKB-SubCell"/>
</dbReference>
<proteinExistence type="inferred from homology"/>
<keyword evidence="15" id="KW-1185">Reference proteome</keyword>
<reference evidence="14 15" key="1">
    <citation type="journal article" date="2014" name="Genome Biol. Evol.">
        <title>Phylogenomics of "Candidatus Hepatoplasma crinochetorum," a Lineage of Mollicutes Associated with Noninsect Arthropods.</title>
        <authorList>
            <person name="Leclercq S."/>
            <person name="Dittmer J."/>
            <person name="Bouchon D."/>
            <person name="Cordaux R."/>
        </authorList>
    </citation>
    <scope>NUCLEOTIDE SEQUENCE [LARGE SCALE GENOMIC DNA]</scope>
    <source>
        <strain evidence="14 15">Av</strain>
    </source>
</reference>
<dbReference type="InterPro" id="IPR050324">
    <property type="entry name" value="CDP-alcohol_PTase-I"/>
</dbReference>
<keyword evidence="4 12" id="KW-0808">Transferase</keyword>
<dbReference type="OrthoDB" id="9796672at2"/>
<evidence type="ECO:0000256" key="9">
    <source>
        <dbReference type="ARBA" id="ARBA00023209"/>
    </source>
</evidence>
<dbReference type="HOGENOM" id="CLU_051314_2_3_14"/>
<dbReference type="PATRIC" id="fig|1427984.3.peg.93"/>
<dbReference type="Proteomes" id="UP000019450">
    <property type="component" value="Chromosome"/>
</dbReference>
<dbReference type="KEGG" id="hcr:X271_00101"/>
<dbReference type="PANTHER" id="PTHR14269">
    <property type="entry name" value="CDP-DIACYLGLYCEROL--GLYCEROL-3-PHOSPHATE 3-PHOSPHATIDYLTRANSFERASE-RELATED"/>
    <property type="match status" value="1"/>
</dbReference>
<evidence type="ECO:0000256" key="11">
    <source>
        <dbReference type="NCBIfam" id="TIGR00560"/>
    </source>
</evidence>
<dbReference type="PIRSF" id="PIRSF000847">
    <property type="entry name" value="Phos_ph_gly_syn"/>
    <property type="match status" value="1"/>
</dbReference>
<evidence type="ECO:0000256" key="4">
    <source>
        <dbReference type="ARBA" id="ARBA00022679"/>
    </source>
</evidence>
<comment type="subcellular location">
    <subcellularLocation>
        <location evidence="1">Membrane</location>
        <topology evidence="1">Multi-pass membrane protein</topology>
    </subcellularLocation>
</comment>
<evidence type="ECO:0000313" key="15">
    <source>
        <dbReference type="Proteomes" id="UP000019450"/>
    </source>
</evidence>
<comment type="similarity">
    <text evidence="2 12">Belongs to the CDP-alcohol phosphatidyltransferase class-I family.</text>
</comment>
<dbReference type="InterPro" id="IPR000462">
    <property type="entry name" value="CDP-OH_P_trans"/>
</dbReference>
<dbReference type="RefSeq" id="WP_038462216.1">
    <property type="nucleotide sequence ID" value="NZ_CP006932.1"/>
</dbReference>
<protein>
    <recommendedName>
        <fullName evidence="11">CDP-diacylglycerol--glycerol-3-phosphate 3-phosphatidyltransferase</fullName>
        <ecNumber evidence="11">2.7.8.5</ecNumber>
    </recommendedName>
</protein>
<evidence type="ECO:0000256" key="1">
    <source>
        <dbReference type="ARBA" id="ARBA00004141"/>
    </source>
</evidence>
<dbReference type="EMBL" id="CP006932">
    <property type="protein sequence ID" value="AHK22213.1"/>
    <property type="molecule type" value="Genomic_DNA"/>
</dbReference>
<dbReference type="NCBIfam" id="TIGR00560">
    <property type="entry name" value="pgsA"/>
    <property type="match status" value="1"/>
</dbReference>
<evidence type="ECO:0000256" key="10">
    <source>
        <dbReference type="ARBA" id="ARBA00023264"/>
    </source>
</evidence>
<dbReference type="GO" id="GO:0046474">
    <property type="term" value="P:glycerophospholipid biosynthetic process"/>
    <property type="evidence" value="ECO:0007669"/>
    <property type="project" value="TreeGrafter"/>
</dbReference>
<name>W8GF30_9MOLU</name>
<keyword evidence="3" id="KW-0444">Lipid biosynthesis</keyword>